<evidence type="ECO:0000256" key="1">
    <source>
        <dbReference type="ARBA" id="ARBA00022645"/>
    </source>
</evidence>
<dbReference type="EC" id="3.4.17.19" evidence="8"/>
<accession>A0A286GAG4</accession>
<comment type="catalytic activity">
    <reaction evidence="6 8">
        <text>Release of a C-terminal amino acid with broad specificity, except for -Pro.</text>
        <dbReference type="EC" id="3.4.17.19"/>
    </reaction>
</comment>
<gene>
    <name evidence="11" type="ORF">SAMN05421508_102456</name>
</gene>
<dbReference type="SUPFAM" id="SSF55486">
    <property type="entry name" value="Metalloproteases ('zincins'), catalytic domain"/>
    <property type="match status" value="1"/>
</dbReference>
<sequence length="500" mass="55224">MAEVTAYANLERQFARLSDVNGAAGILHWDAATMMPEGAAEARGDQLATLAAIGHDMTTDPRVAEWIAEAEAAAGALSDWQRANLREMKRSYVHAAAVPGHLVEALSRACSSCEMTWRAARKASDFKAVAPKLKLVLDLTRETAQAKAEALGLTPYDALLDQYEPDGRAEDIDLLFGDLESVLPNLLGEVMEVQARRPRPVLPKGPFPIEKQREVGVGFMQTLGFDFARGRLDVSAHPFCGGATDDVRLTTRYEDDDFSRALMGVLHETGHALYELGLPADWRRQPVGQARGMSVHESQSLLMEMLACRSRAFLTWATPRLRQTFGGSGPAWEVENLYRLYTRVQPDFIRVDADEVTYPAHVILRYHLERAMIDGALQIDDLPGAWNDGLQRMLGITPPDDARGVLQDIHWYDGAFGYFPTYTLGAMTAAQLFRAACGEVDGLLDGIAGGDFRPLLGWLRENVHRHGSHLTTPELIVRATGESLGTKAFIDHLRGRYLED</sequence>
<comment type="cofactor">
    <cofactor evidence="9">
        <name>Zn(2+)</name>
        <dbReference type="ChEBI" id="CHEBI:29105"/>
    </cofactor>
    <text evidence="9">Binds 1 zinc ion per subunit.</text>
</comment>
<keyword evidence="2 8" id="KW-0645">Protease</keyword>
<protein>
    <recommendedName>
        <fullName evidence="8">Metal-dependent carboxypeptidase</fullName>
        <ecNumber evidence="8">3.4.17.19</ecNumber>
    </recommendedName>
</protein>
<keyword evidence="1 8" id="KW-0121">Carboxypeptidase</keyword>
<evidence type="ECO:0000256" key="2">
    <source>
        <dbReference type="ARBA" id="ARBA00022670"/>
    </source>
</evidence>
<evidence type="ECO:0000256" key="3">
    <source>
        <dbReference type="ARBA" id="ARBA00022723"/>
    </source>
</evidence>
<evidence type="ECO:0000256" key="6">
    <source>
        <dbReference type="ARBA" id="ARBA00052755"/>
    </source>
</evidence>
<dbReference type="Pfam" id="PF02074">
    <property type="entry name" value="Peptidase_M32"/>
    <property type="match status" value="1"/>
</dbReference>
<dbReference type="Gene3D" id="1.10.1370.30">
    <property type="match status" value="1"/>
</dbReference>
<reference evidence="11 12" key="1">
    <citation type="submission" date="2017-09" db="EMBL/GenBank/DDBJ databases">
        <authorList>
            <person name="Ehlers B."/>
            <person name="Leendertz F.H."/>
        </authorList>
    </citation>
    <scope>NUCLEOTIDE SEQUENCE [LARGE SCALE GENOMIC DNA]</scope>
    <source>
        <strain evidence="11 12">USBA 140</strain>
    </source>
</reference>
<evidence type="ECO:0000256" key="10">
    <source>
        <dbReference type="PIRSR" id="PIRSR006615-2"/>
    </source>
</evidence>
<name>A0A286GAG4_9PROT</name>
<dbReference type="GO" id="GO:0008270">
    <property type="term" value="F:zinc ion binding"/>
    <property type="evidence" value="ECO:0007669"/>
    <property type="project" value="UniProtKB-ARBA"/>
</dbReference>
<dbReference type="EMBL" id="OCNJ01000002">
    <property type="protein sequence ID" value="SOD92480.1"/>
    <property type="molecule type" value="Genomic_DNA"/>
</dbReference>
<dbReference type="GO" id="GO:0006508">
    <property type="term" value="P:proteolysis"/>
    <property type="evidence" value="ECO:0007669"/>
    <property type="project" value="UniProtKB-UniRule"/>
</dbReference>
<dbReference type="PRINTS" id="PR00998">
    <property type="entry name" value="CRBOXYPTASET"/>
</dbReference>
<dbReference type="PIRSF" id="PIRSF006615">
    <property type="entry name" value="Zn_crbxpep_Taq"/>
    <property type="match status" value="1"/>
</dbReference>
<comment type="similarity">
    <text evidence="7 8">Belongs to the peptidase M32 family.</text>
</comment>
<feature type="binding site" evidence="9">
    <location>
        <position position="271"/>
    </location>
    <ligand>
        <name>Zn(2+)</name>
        <dbReference type="ChEBI" id="CHEBI:29105"/>
        <note>catalytic</note>
    </ligand>
</feature>
<dbReference type="FunFam" id="1.10.1370.30:FF:000003">
    <property type="entry name" value="Thermostable carboxypeptidase 1"/>
    <property type="match status" value="1"/>
</dbReference>
<keyword evidence="9" id="KW-0862">Zinc</keyword>
<keyword evidence="12" id="KW-1185">Reference proteome</keyword>
<feature type="binding site" evidence="9">
    <location>
        <position position="267"/>
    </location>
    <ligand>
        <name>Zn(2+)</name>
        <dbReference type="ChEBI" id="CHEBI:29105"/>
        <note>catalytic</note>
    </ligand>
</feature>
<dbReference type="InterPro" id="IPR001333">
    <property type="entry name" value="Peptidase_M32_Taq"/>
</dbReference>
<evidence type="ECO:0000313" key="11">
    <source>
        <dbReference type="EMBL" id="SOD92480.1"/>
    </source>
</evidence>
<dbReference type="RefSeq" id="WP_097278200.1">
    <property type="nucleotide sequence ID" value="NZ_OCNJ01000002.1"/>
</dbReference>
<organism evidence="11 12">
    <name type="scientific">Caenispirillum bisanense</name>
    <dbReference type="NCBI Taxonomy" id="414052"/>
    <lineage>
        <taxon>Bacteria</taxon>
        <taxon>Pseudomonadati</taxon>
        <taxon>Pseudomonadota</taxon>
        <taxon>Alphaproteobacteria</taxon>
        <taxon>Rhodospirillales</taxon>
        <taxon>Novispirillaceae</taxon>
        <taxon>Caenispirillum</taxon>
    </lineage>
</organism>
<dbReference type="GO" id="GO:0004181">
    <property type="term" value="F:metallocarboxypeptidase activity"/>
    <property type="evidence" value="ECO:0007669"/>
    <property type="project" value="UniProtKB-UniRule"/>
</dbReference>
<evidence type="ECO:0000256" key="8">
    <source>
        <dbReference type="PIRNR" id="PIRNR006615"/>
    </source>
</evidence>
<evidence type="ECO:0000313" key="12">
    <source>
        <dbReference type="Proteomes" id="UP000219621"/>
    </source>
</evidence>
<keyword evidence="4 8" id="KW-0378">Hydrolase</keyword>
<dbReference type="PANTHER" id="PTHR34217">
    <property type="entry name" value="METAL-DEPENDENT CARBOXYPEPTIDASE"/>
    <property type="match status" value="1"/>
</dbReference>
<feature type="active site" description="Proton donor/acceptor" evidence="10">
    <location>
        <position position="268"/>
    </location>
</feature>
<comment type="function">
    <text evidence="8">Broad specificity carboxypetidase that releases amino acids sequentially from the C-terminus, including neutral, aromatic, polar and basic residues.</text>
</comment>
<evidence type="ECO:0000256" key="5">
    <source>
        <dbReference type="ARBA" id="ARBA00023049"/>
    </source>
</evidence>
<dbReference type="AlphaFoldDB" id="A0A286GAG4"/>
<keyword evidence="5 8" id="KW-0482">Metalloprotease</keyword>
<dbReference type="PANTHER" id="PTHR34217:SF1">
    <property type="entry name" value="CARBOXYPEPTIDASE 1"/>
    <property type="match status" value="1"/>
</dbReference>
<evidence type="ECO:0000256" key="7">
    <source>
        <dbReference type="ARBA" id="ARBA00061580"/>
    </source>
</evidence>
<proteinExistence type="inferred from homology"/>
<keyword evidence="3 8" id="KW-0479">Metal-binding</keyword>
<feature type="binding site" evidence="9">
    <location>
        <position position="297"/>
    </location>
    <ligand>
        <name>Zn(2+)</name>
        <dbReference type="ChEBI" id="CHEBI:29105"/>
        <note>catalytic</note>
    </ligand>
</feature>
<dbReference type="CDD" id="cd06460">
    <property type="entry name" value="M32_Taq"/>
    <property type="match status" value="1"/>
</dbReference>
<evidence type="ECO:0000256" key="4">
    <source>
        <dbReference type="ARBA" id="ARBA00022801"/>
    </source>
</evidence>
<dbReference type="PROSITE" id="PS52034">
    <property type="entry name" value="PEPTIDASE_M32"/>
    <property type="match status" value="1"/>
</dbReference>
<evidence type="ECO:0000256" key="9">
    <source>
        <dbReference type="PIRSR" id="PIRSR006615-1"/>
    </source>
</evidence>
<dbReference type="OrthoDB" id="9772308at2"/>
<dbReference type="Proteomes" id="UP000219621">
    <property type="component" value="Unassembled WGS sequence"/>
</dbReference>